<dbReference type="STRING" id="572477.Alvin_1801"/>
<dbReference type="GO" id="GO:0005886">
    <property type="term" value="C:plasma membrane"/>
    <property type="evidence" value="ECO:0007669"/>
    <property type="project" value="UniProtKB-SubCell"/>
</dbReference>
<accession>D3RU68</accession>
<feature type="transmembrane region" description="Helical" evidence="7">
    <location>
        <begin position="415"/>
        <end position="435"/>
    </location>
</feature>
<feature type="transmembrane region" description="Helical" evidence="7">
    <location>
        <begin position="382"/>
        <end position="403"/>
    </location>
</feature>
<feature type="transmembrane region" description="Helical" evidence="7">
    <location>
        <begin position="146"/>
        <end position="165"/>
    </location>
</feature>
<protein>
    <submittedName>
        <fullName evidence="8">Polysaccharide biosynthesis protein</fullName>
    </submittedName>
</protein>
<evidence type="ECO:0000256" key="6">
    <source>
        <dbReference type="ARBA" id="ARBA00023136"/>
    </source>
</evidence>
<sequence>MSFARLSVTRGTVLTVAMRWTDRLIGLVSTIILARLLAPDDIGVIAMATLVIALADVLLDLGVNIALIRNRDATQAHFDTAWTLRLIQTTLSTLILFLAAPMAADYFQDARVELVLRILAFTLLLSGLENIGIIDFHKAMQFGAEFRFLFLRRIAGFLITMVAAWTLRSYWALVIGTLATRGIGVGLSYWMHPMRPRLSLAKLREILGVSQWLLLRGIGEFLLSNLHRILVGRWAPTSTLGAYTLANEIATMPSAELLAPMNRALFPALAEAGTNSPELKRLFLLAQGLQTLLAIPAAVGLALVAGEVVAVLLGDQWHEAVPLLQLLALMGVVQALTATSGYLLLVLGRLAEATGLIWIQVMLFAILALALCPGGSAIEIAALRLTAAVVAVGLTIWLLLRVLPVLRLAEFIAVIYRPVLGALLMALSIVAVDALSEQPPVILLAFKILVGFLVYLAVILFAWRLSRCPAGAESWLLDKVRTAQMKRRKDDRKFA</sequence>
<feature type="transmembrane region" description="Helical" evidence="7">
    <location>
        <begin position="441"/>
        <end position="463"/>
    </location>
</feature>
<keyword evidence="3" id="KW-1003">Cell membrane</keyword>
<evidence type="ECO:0000256" key="1">
    <source>
        <dbReference type="ARBA" id="ARBA00004651"/>
    </source>
</evidence>
<evidence type="ECO:0000313" key="8">
    <source>
        <dbReference type="EMBL" id="ADC62727.1"/>
    </source>
</evidence>
<keyword evidence="9" id="KW-1185">Reference proteome</keyword>
<feature type="transmembrane region" description="Helical" evidence="7">
    <location>
        <begin position="20"/>
        <end position="38"/>
    </location>
</feature>
<dbReference type="CDD" id="cd13127">
    <property type="entry name" value="MATE_tuaB_like"/>
    <property type="match status" value="1"/>
</dbReference>
<dbReference type="KEGG" id="alv:Alvin_1801"/>
<reference evidence="8 9" key="1">
    <citation type="journal article" date="2011" name="Stand. Genomic Sci.">
        <title>Complete genome sequence of Allochromatium vinosum DSM 180(T).</title>
        <authorList>
            <person name="Weissgerber T."/>
            <person name="Zigann R."/>
            <person name="Bruce D."/>
            <person name="Chang Y.J."/>
            <person name="Detter J.C."/>
            <person name="Han C."/>
            <person name="Hauser L."/>
            <person name="Jeffries C.D."/>
            <person name="Land M."/>
            <person name="Munk A.C."/>
            <person name="Tapia R."/>
            <person name="Dahl C."/>
        </authorList>
    </citation>
    <scope>NUCLEOTIDE SEQUENCE [LARGE SCALE GENOMIC DNA]</scope>
    <source>
        <strain evidence="9">ATCC 17899 / DSM 180 / NBRC 103801 / NCIMB 10441 / D</strain>
    </source>
</reference>
<evidence type="ECO:0000256" key="7">
    <source>
        <dbReference type="SAM" id="Phobius"/>
    </source>
</evidence>
<feature type="transmembrane region" description="Helical" evidence="7">
    <location>
        <begin position="44"/>
        <end position="68"/>
    </location>
</feature>
<comment type="subcellular location">
    <subcellularLocation>
        <location evidence="1">Cell membrane</location>
        <topology evidence="1">Multi-pass membrane protein</topology>
    </subcellularLocation>
</comment>
<evidence type="ECO:0000256" key="5">
    <source>
        <dbReference type="ARBA" id="ARBA00022989"/>
    </source>
</evidence>
<feature type="transmembrane region" description="Helical" evidence="7">
    <location>
        <begin position="114"/>
        <end position="134"/>
    </location>
</feature>
<evidence type="ECO:0000256" key="4">
    <source>
        <dbReference type="ARBA" id="ARBA00022692"/>
    </source>
</evidence>
<dbReference type="PANTHER" id="PTHR30250:SF10">
    <property type="entry name" value="LIPOPOLYSACCHARIDE BIOSYNTHESIS PROTEIN WZXC"/>
    <property type="match status" value="1"/>
</dbReference>
<dbReference type="eggNOG" id="COG2244">
    <property type="taxonomic scope" value="Bacteria"/>
</dbReference>
<dbReference type="Proteomes" id="UP000001441">
    <property type="component" value="Chromosome"/>
</dbReference>
<feature type="transmembrane region" description="Helical" evidence="7">
    <location>
        <begin position="355"/>
        <end position="376"/>
    </location>
</feature>
<dbReference type="RefSeq" id="WP_012971001.1">
    <property type="nucleotide sequence ID" value="NC_013851.1"/>
</dbReference>
<dbReference type="OrthoDB" id="8538786at2"/>
<comment type="similarity">
    <text evidence="2">Belongs to the polysaccharide synthase family.</text>
</comment>
<evidence type="ECO:0000256" key="2">
    <source>
        <dbReference type="ARBA" id="ARBA00007430"/>
    </source>
</evidence>
<feature type="transmembrane region" description="Helical" evidence="7">
    <location>
        <begin position="171"/>
        <end position="190"/>
    </location>
</feature>
<organism evidence="8 9">
    <name type="scientific">Allochromatium vinosum (strain ATCC 17899 / DSM 180 / NBRC 103801 / NCIMB 10441 / D)</name>
    <name type="common">Chromatium vinosum</name>
    <dbReference type="NCBI Taxonomy" id="572477"/>
    <lineage>
        <taxon>Bacteria</taxon>
        <taxon>Pseudomonadati</taxon>
        <taxon>Pseudomonadota</taxon>
        <taxon>Gammaproteobacteria</taxon>
        <taxon>Chromatiales</taxon>
        <taxon>Chromatiaceae</taxon>
        <taxon>Allochromatium</taxon>
    </lineage>
</organism>
<dbReference type="InterPro" id="IPR050833">
    <property type="entry name" value="Poly_Biosynth_Transport"/>
</dbReference>
<dbReference type="AlphaFoldDB" id="D3RU68"/>
<keyword evidence="5 7" id="KW-1133">Transmembrane helix</keyword>
<evidence type="ECO:0000256" key="3">
    <source>
        <dbReference type="ARBA" id="ARBA00022475"/>
    </source>
</evidence>
<feature type="transmembrane region" description="Helical" evidence="7">
    <location>
        <begin position="291"/>
        <end position="314"/>
    </location>
</feature>
<evidence type="ECO:0000313" key="9">
    <source>
        <dbReference type="Proteomes" id="UP000001441"/>
    </source>
</evidence>
<name>D3RU68_ALLVD</name>
<feature type="transmembrane region" description="Helical" evidence="7">
    <location>
        <begin position="80"/>
        <end position="102"/>
    </location>
</feature>
<keyword evidence="4 7" id="KW-0812">Transmembrane</keyword>
<gene>
    <name evidence="8" type="ordered locus">Alvin_1801</name>
</gene>
<keyword evidence="6 7" id="KW-0472">Membrane</keyword>
<dbReference type="Pfam" id="PF13440">
    <property type="entry name" value="Polysacc_synt_3"/>
    <property type="match status" value="1"/>
</dbReference>
<proteinExistence type="inferred from homology"/>
<dbReference type="EMBL" id="CP001896">
    <property type="protein sequence ID" value="ADC62727.1"/>
    <property type="molecule type" value="Genomic_DNA"/>
</dbReference>
<dbReference type="PANTHER" id="PTHR30250">
    <property type="entry name" value="PST FAMILY PREDICTED COLANIC ACID TRANSPORTER"/>
    <property type="match status" value="1"/>
</dbReference>
<feature type="transmembrane region" description="Helical" evidence="7">
    <location>
        <begin position="326"/>
        <end position="348"/>
    </location>
</feature>
<dbReference type="HOGENOM" id="CLU_026911_3_0_6"/>